<dbReference type="Proteomes" id="UP001387447">
    <property type="component" value="Unassembled WGS sequence"/>
</dbReference>
<accession>A0ABU9EUA5</accession>
<comment type="caution">
    <text evidence="1">The sequence shown here is derived from an EMBL/GenBank/DDBJ whole genome shotgun (WGS) entry which is preliminary data.</text>
</comment>
<organism evidence="1 2">
    <name type="scientific">Limnospira fusiformis PMC 851.14</name>
    <dbReference type="NCBI Taxonomy" id="2219512"/>
    <lineage>
        <taxon>Bacteria</taxon>
        <taxon>Bacillati</taxon>
        <taxon>Cyanobacteriota</taxon>
        <taxon>Cyanophyceae</taxon>
        <taxon>Oscillatoriophycideae</taxon>
        <taxon>Oscillatoriales</taxon>
        <taxon>Sirenicapillariaceae</taxon>
        <taxon>Limnospira</taxon>
    </lineage>
</organism>
<protein>
    <submittedName>
        <fullName evidence="1">Uncharacterized protein</fullName>
    </submittedName>
</protein>
<keyword evidence="2" id="KW-1185">Reference proteome</keyword>
<gene>
    <name evidence="1" type="ORF">AAEJ74_26045</name>
</gene>
<name>A0ABU9EUA5_LIMFS</name>
<sequence>MTVAQLSADYLYRYFLTPSAHSPFPPRFLMAARAGEAIAFTSPLT</sequence>
<evidence type="ECO:0000313" key="1">
    <source>
        <dbReference type="EMBL" id="MEK9514992.1"/>
    </source>
</evidence>
<evidence type="ECO:0000313" key="2">
    <source>
        <dbReference type="Proteomes" id="UP001387447"/>
    </source>
</evidence>
<reference evidence="1 2" key="1">
    <citation type="journal article" date="2024" name="Front. Microbiol.">
        <title>Transcriptomic insights into the dominance of two phototrophs throughout the water column of a tropical hypersaline-alkaline crater lake (Dziani Dzaha, Mayotte).</title>
        <authorList>
            <person name="Duperron S."/>
            <person name="Halary S."/>
            <person name="Bouly J.-P."/>
            <person name="Roussel T."/>
            <person name="Hugoni M."/>
            <person name="Bruto M."/>
            <person name="Oger P."/>
            <person name="Duval C."/>
            <person name="Woo A."/>
            <person name="Jezequiel D."/>
            <person name="Ader M."/>
            <person name="Leboulanger C."/>
            <person name="Agogue H."/>
            <person name="Grossi V."/>
            <person name="Trousselier M."/>
            <person name="Bernard C."/>
        </authorList>
    </citation>
    <scope>NUCLEOTIDE SEQUENCE [LARGE SCALE GENOMIC DNA]</scope>
    <source>
        <strain evidence="1 2">PMC 851.14</strain>
    </source>
</reference>
<dbReference type="RefSeq" id="WP_192808266.1">
    <property type="nucleotide sequence ID" value="NZ_JBBWYZ010000029.1"/>
</dbReference>
<proteinExistence type="predicted"/>
<dbReference type="EMBL" id="JBBWYZ010000029">
    <property type="protein sequence ID" value="MEK9514992.1"/>
    <property type="molecule type" value="Genomic_DNA"/>
</dbReference>